<evidence type="ECO:0000313" key="3">
    <source>
        <dbReference type="Proteomes" id="UP000012063"/>
    </source>
</evidence>
<dbReference type="Pfam" id="PF00753">
    <property type="entry name" value="Lactamase_B"/>
    <property type="match status" value="1"/>
</dbReference>
<dbReference type="SMART" id="SM00849">
    <property type="entry name" value="Lactamase_B"/>
    <property type="match status" value="1"/>
</dbReference>
<dbReference type="eggNOG" id="COG1237">
    <property type="taxonomic scope" value="Bacteria"/>
</dbReference>
<evidence type="ECO:0000313" key="2">
    <source>
        <dbReference type="EMBL" id="CCU80740.1"/>
    </source>
</evidence>
<sequence>MSKNLEITILAENNVEKRDLLAEHGLSLYFKYNGKEYLFDTGQGKVLFGNAKKLGIDLKEIDTIFLSHGHDDHTGGLKELLKLKPELRIFAHSEVFMGKYKKTEKELEFIGTALQKSELKNFEAAENNSMAAPGIYNTGVIQADPKNYTNPRYVVKENDKEKIDLFNDDTSLYLESESGLVILLGCSHKGVKNIIDQIIAEVGDKKIRAIIGGMHLKRAGSDKIEDLIKYFSQIDFELLVPIHCTGREAAVKFKQAFGERVKLGSVGDKFKF</sequence>
<dbReference type="AlphaFoldDB" id="M5E3A0"/>
<protein>
    <submittedName>
        <fullName evidence="2">Beta-lactamase domain protein</fullName>
    </submittedName>
</protein>
<gene>
    <name evidence="2" type="ORF">HSACCH_02274</name>
</gene>
<name>M5E3A0_9FIRM</name>
<dbReference type="PANTHER" id="PTHR13754">
    <property type="entry name" value="METALLO-BETA-LACTAMASE SUPERFAMILY PROTEIN"/>
    <property type="match status" value="1"/>
</dbReference>
<dbReference type="EMBL" id="CAUI01000023">
    <property type="protein sequence ID" value="CCU80740.1"/>
    <property type="molecule type" value="Genomic_DNA"/>
</dbReference>
<dbReference type="STRING" id="1293054.HSACCH_02274"/>
<dbReference type="InterPro" id="IPR001279">
    <property type="entry name" value="Metallo-B-lactamas"/>
</dbReference>
<evidence type="ECO:0000259" key="1">
    <source>
        <dbReference type="SMART" id="SM00849"/>
    </source>
</evidence>
<comment type="caution">
    <text evidence="2">The sequence shown here is derived from an EMBL/GenBank/DDBJ whole genome shotgun (WGS) entry which is preliminary data.</text>
</comment>
<keyword evidence="3" id="KW-1185">Reference proteome</keyword>
<reference evidence="3" key="1">
    <citation type="journal article" date="2013" name="Genome Announc.">
        <title>Genome Sequence of Halanaerobium saccharolyticum subsp. saccharolyticum Strain DSM 6643T, a Halophilic Hydrogen-Producing Bacterium.</title>
        <authorList>
            <person name="Kivisto A."/>
            <person name="Larjo A."/>
            <person name="Ciranna A."/>
            <person name="Santala V."/>
            <person name="Roos C."/>
            <person name="Karp M."/>
        </authorList>
    </citation>
    <scope>NUCLEOTIDE SEQUENCE [LARGE SCALE GENOMIC DNA]</scope>
    <source>
        <strain evidence="3">DSM 6643</strain>
    </source>
</reference>
<dbReference type="InterPro" id="IPR036866">
    <property type="entry name" value="RibonucZ/Hydroxyglut_hydro"/>
</dbReference>
<dbReference type="RefSeq" id="WP_005490000.1">
    <property type="nucleotide sequence ID" value="NZ_CAUI01000023.1"/>
</dbReference>
<dbReference type="GO" id="GO:0016740">
    <property type="term" value="F:transferase activity"/>
    <property type="evidence" value="ECO:0007669"/>
    <property type="project" value="TreeGrafter"/>
</dbReference>
<organism evidence="2 3">
    <name type="scientific">Halanaerobium saccharolyticum subsp. saccharolyticum DSM 6643</name>
    <dbReference type="NCBI Taxonomy" id="1293054"/>
    <lineage>
        <taxon>Bacteria</taxon>
        <taxon>Bacillati</taxon>
        <taxon>Bacillota</taxon>
        <taxon>Clostridia</taxon>
        <taxon>Halanaerobiales</taxon>
        <taxon>Halanaerobiaceae</taxon>
        <taxon>Halanaerobium</taxon>
    </lineage>
</organism>
<dbReference type="Gene3D" id="3.60.15.10">
    <property type="entry name" value="Ribonuclease Z/Hydroxyacylglutathione hydrolase-like"/>
    <property type="match status" value="1"/>
</dbReference>
<accession>M5E3A0</accession>
<proteinExistence type="predicted"/>
<dbReference type="CDD" id="cd07713">
    <property type="entry name" value="DHPS-like_MBL-fold"/>
    <property type="match status" value="1"/>
</dbReference>
<dbReference type="SUPFAM" id="SSF56281">
    <property type="entry name" value="Metallo-hydrolase/oxidoreductase"/>
    <property type="match status" value="1"/>
</dbReference>
<dbReference type="InterPro" id="IPR041712">
    <property type="entry name" value="DHPS-like_MBL-fold"/>
</dbReference>
<dbReference type="PANTHER" id="PTHR13754:SF13">
    <property type="entry name" value="METALLO-BETA-LACTAMASE SUPERFAMILY PROTEIN (AFU_ORTHOLOGUE AFUA_3G07630)"/>
    <property type="match status" value="1"/>
</dbReference>
<dbReference type="InParanoid" id="M5E3A0"/>
<dbReference type="Proteomes" id="UP000012063">
    <property type="component" value="Unassembled WGS sequence"/>
</dbReference>
<dbReference type="OrthoDB" id="9803916at2"/>
<dbReference type="InterPro" id="IPR052926">
    <property type="entry name" value="Metallo-beta-lactamase_dom"/>
</dbReference>
<feature type="domain" description="Metallo-beta-lactamase" evidence="1">
    <location>
        <begin position="24"/>
        <end position="243"/>
    </location>
</feature>